<feature type="non-terminal residue" evidence="2">
    <location>
        <position position="59"/>
    </location>
</feature>
<dbReference type="EMBL" id="CAJDYZ010009840">
    <property type="protein sequence ID" value="CAD1477143.1"/>
    <property type="molecule type" value="Genomic_DNA"/>
</dbReference>
<gene>
    <name evidence="2" type="ORF">MHI_LOCUS711541</name>
</gene>
<feature type="region of interest" description="Disordered" evidence="1">
    <location>
        <begin position="31"/>
        <end position="59"/>
    </location>
</feature>
<feature type="non-terminal residue" evidence="2">
    <location>
        <position position="1"/>
    </location>
</feature>
<protein>
    <submittedName>
        <fullName evidence="2">Uncharacterized protein</fullName>
    </submittedName>
</protein>
<organism evidence="2 3">
    <name type="scientific">Heterotrigona itama</name>
    <dbReference type="NCBI Taxonomy" id="395501"/>
    <lineage>
        <taxon>Eukaryota</taxon>
        <taxon>Metazoa</taxon>
        <taxon>Ecdysozoa</taxon>
        <taxon>Arthropoda</taxon>
        <taxon>Hexapoda</taxon>
        <taxon>Insecta</taxon>
        <taxon>Pterygota</taxon>
        <taxon>Neoptera</taxon>
        <taxon>Endopterygota</taxon>
        <taxon>Hymenoptera</taxon>
        <taxon>Apocrita</taxon>
        <taxon>Aculeata</taxon>
        <taxon>Apoidea</taxon>
        <taxon>Anthophila</taxon>
        <taxon>Apidae</taxon>
        <taxon>Heterotrigona</taxon>
    </lineage>
</organism>
<proteinExistence type="predicted"/>
<dbReference type="AlphaFoldDB" id="A0A6V7HBD3"/>
<evidence type="ECO:0000256" key="1">
    <source>
        <dbReference type="SAM" id="MobiDB-lite"/>
    </source>
</evidence>
<evidence type="ECO:0000313" key="3">
    <source>
        <dbReference type="Proteomes" id="UP000752696"/>
    </source>
</evidence>
<keyword evidence="3" id="KW-1185">Reference proteome</keyword>
<reference evidence="2" key="1">
    <citation type="submission" date="2020-07" db="EMBL/GenBank/DDBJ databases">
        <authorList>
            <person name="Nazaruddin N."/>
        </authorList>
    </citation>
    <scope>NUCLEOTIDE SEQUENCE</scope>
</reference>
<comment type="caution">
    <text evidence="2">The sequence shown here is derived from an EMBL/GenBank/DDBJ whole genome shotgun (WGS) entry which is preliminary data.</text>
</comment>
<sequence length="59" mass="6267">SSQPLLSDHLLEVVLAKARMDRHPSWLAFCDDDDGDGDGGGGGDGDGDDQSDDDDRGHR</sequence>
<dbReference type="Proteomes" id="UP000752696">
    <property type="component" value="Unassembled WGS sequence"/>
</dbReference>
<accession>A0A6V7HBD3</accession>
<evidence type="ECO:0000313" key="2">
    <source>
        <dbReference type="EMBL" id="CAD1477143.1"/>
    </source>
</evidence>
<name>A0A6V7HBD3_9HYME</name>
<feature type="compositionally biased region" description="Acidic residues" evidence="1">
    <location>
        <begin position="45"/>
        <end position="59"/>
    </location>
</feature>